<proteinExistence type="predicted"/>
<sequence>MANDSVIPRTGELRSILDEKLTALMREMQDANWAAEEVAFALQAVLKERWIDKAMALRAARSNVPEDFVSDGNEG</sequence>
<evidence type="ECO:0000313" key="2">
    <source>
        <dbReference type="Proteomes" id="UP000435802"/>
    </source>
</evidence>
<organism evidence="1 2">
    <name type="scientific">Shinella kummerowiae</name>
    <dbReference type="NCBI Taxonomy" id="417745"/>
    <lineage>
        <taxon>Bacteria</taxon>
        <taxon>Pseudomonadati</taxon>
        <taxon>Pseudomonadota</taxon>
        <taxon>Alphaproteobacteria</taxon>
        <taxon>Hyphomicrobiales</taxon>
        <taxon>Rhizobiaceae</taxon>
        <taxon>Shinella</taxon>
    </lineage>
</organism>
<dbReference type="Proteomes" id="UP000435802">
    <property type="component" value="Unassembled WGS sequence"/>
</dbReference>
<dbReference type="AlphaFoldDB" id="A0A6N8SQM6"/>
<dbReference type="EMBL" id="WUMK01000017">
    <property type="protein sequence ID" value="MXN49240.1"/>
    <property type="molecule type" value="Genomic_DNA"/>
</dbReference>
<comment type="caution">
    <text evidence="1">The sequence shown here is derived from an EMBL/GenBank/DDBJ whole genome shotgun (WGS) entry which is preliminary data.</text>
</comment>
<dbReference type="RefSeq" id="WP_160862718.1">
    <property type="nucleotide sequence ID" value="NZ_JAODWE010000022.1"/>
</dbReference>
<name>A0A6N8SQM6_9HYPH</name>
<evidence type="ECO:0000313" key="1">
    <source>
        <dbReference type="EMBL" id="MXN49240.1"/>
    </source>
</evidence>
<protein>
    <submittedName>
        <fullName evidence="1">Uncharacterized protein</fullName>
    </submittedName>
</protein>
<accession>A0A6N8SQM6</accession>
<gene>
    <name evidence="1" type="ORF">GR138_29000</name>
</gene>
<dbReference type="OrthoDB" id="8385401at2"/>
<keyword evidence="2" id="KW-1185">Reference proteome</keyword>
<reference evidence="1 2" key="1">
    <citation type="submission" date="2019-12" db="EMBL/GenBank/DDBJ databases">
        <title>Shinella kummerowiae sp. nov., a symbiotic bacterium isolated from root nodules of the herbal legume Kummerowia stipulacea.</title>
        <authorList>
            <person name="Gao J."/>
        </authorList>
    </citation>
    <scope>NUCLEOTIDE SEQUENCE [LARGE SCALE GENOMIC DNA]</scope>
    <source>
        <strain evidence="1 2">CCBAU 25048</strain>
    </source>
</reference>